<evidence type="ECO:0000313" key="9">
    <source>
        <dbReference type="Proteomes" id="UP000640333"/>
    </source>
</evidence>
<dbReference type="Pfam" id="PF07681">
    <property type="entry name" value="DoxX"/>
    <property type="match status" value="1"/>
</dbReference>
<feature type="transmembrane region" description="Helical" evidence="7">
    <location>
        <begin position="108"/>
        <end position="129"/>
    </location>
</feature>
<dbReference type="EMBL" id="JADEYS010000013">
    <property type="protein sequence ID" value="MBE9398302.1"/>
    <property type="molecule type" value="Genomic_DNA"/>
</dbReference>
<feature type="transmembrane region" description="Helical" evidence="7">
    <location>
        <begin position="75"/>
        <end position="93"/>
    </location>
</feature>
<keyword evidence="4 7" id="KW-0812">Transmembrane</keyword>
<evidence type="ECO:0000256" key="6">
    <source>
        <dbReference type="ARBA" id="ARBA00023136"/>
    </source>
</evidence>
<evidence type="ECO:0000256" key="1">
    <source>
        <dbReference type="ARBA" id="ARBA00004651"/>
    </source>
</evidence>
<dbReference type="InterPro" id="IPR051907">
    <property type="entry name" value="DoxX-like_oxidoreductase"/>
</dbReference>
<dbReference type="RefSeq" id="WP_193953927.1">
    <property type="nucleotide sequence ID" value="NZ_JADEYS010000013.1"/>
</dbReference>
<proteinExistence type="inferred from homology"/>
<dbReference type="GO" id="GO:0005886">
    <property type="term" value="C:plasma membrane"/>
    <property type="evidence" value="ECO:0007669"/>
    <property type="project" value="UniProtKB-SubCell"/>
</dbReference>
<comment type="subcellular location">
    <subcellularLocation>
        <location evidence="1">Cell membrane</location>
        <topology evidence="1">Multi-pass membrane protein</topology>
    </subcellularLocation>
</comment>
<keyword evidence="3" id="KW-1003">Cell membrane</keyword>
<organism evidence="8 9">
    <name type="scientific">Pontibacterium sinense</name>
    <dbReference type="NCBI Taxonomy" id="2781979"/>
    <lineage>
        <taxon>Bacteria</taxon>
        <taxon>Pseudomonadati</taxon>
        <taxon>Pseudomonadota</taxon>
        <taxon>Gammaproteobacteria</taxon>
        <taxon>Oceanospirillales</taxon>
        <taxon>Oceanospirillaceae</taxon>
        <taxon>Pontibacterium</taxon>
    </lineage>
</organism>
<feature type="transmembrane region" description="Helical" evidence="7">
    <location>
        <begin position="12"/>
        <end position="34"/>
    </location>
</feature>
<sequence length="143" mass="14818">MITLNNSNDYAATVLRLALGAMYLAHGLLKLLVFTPEGTAGFFGSLGLPAFLGPLTMGLEIAGGVALIFGVYSRWIALALIPVLLGSIVLVHGQNGWGFGNEGGGWEYPAFLIAASVAQFFLGNGAFALQQDKTEATAAKTAA</sequence>
<dbReference type="PANTHER" id="PTHR33452">
    <property type="entry name" value="OXIDOREDUCTASE CATD-RELATED"/>
    <property type="match status" value="1"/>
</dbReference>
<dbReference type="Proteomes" id="UP000640333">
    <property type="component" value="Unassembled WGS sequence"/>
</dbReference>
<gene>
    <name evidence="8" type="ORF">IOQ59_13655</name>
</gene>
<dbReference type="PANTHER" id="PTHR33452:SF1">
    <property type="entry name" value="INNER MEMBRANE PROTEIN YPHA-RELATED"/>
    <property type="match status" value="1"/>
</dbReference>
<evidence type="ECO:0000256" key="3">
    <source>
        <dbReference type="ARBA" id="ARBA00022475"/>
    </source>
</evidence>
<dbReference type="InterPro" id="IPR032808">
    <property type="entry name" value="DoxX"/>
</dbReference>
<reference evidence="8" key="1">
    <citation type="submission" date="2020-10" db="EMBL/GenBank/DDBJ databases">
        <title>Bacterium isolated from coastal waters sediment.</title>
        <authorList>
            <person name="Chen R.-J."/>
            <person name="Lu D.-C."/>
            <person name="Zhu K.-L."/>
            <person name="Du Z.-J."/>
        </authorList>
    </citation>
    <scope>NUCLEOTIDE SEQUENCE</scope>
    <source>
        <strain evidence="8">N1Y112</strain>
    </source>
</reference>
<comment type="caution">
    <text evidence="8">The sequence shown here is derived from an EMBL/GenBank/DDBJ whole genome shotgun (WGS) entry which is preliminary data.</text>
</comment>
<name>A0A8J7FDZ0_9GAMM</name>
<keyword evidence="5 7" id="KW-1133">Transmembrane helix</keyword>
<comment type="similarity">
    <text evidence="2">Belongs to the DoxX family.</text>
</comment>
<keyword evidence="6 7" id="KW-0472">Membrane</keyword>
<keyword evidence="9" id="KW-1185">Reference proteome</keyword>
<evidence type="ECO:0000256" key="4">
    <source>
        <dbReference type="ARBA" id="ARBA00022692"/>
    </source>
</evidence>
<evidence type="ECO:0000256" key="7">
    <source>
        <dbReference type="SAM" id="Phobius"/>
    </source>
</evidence>
<evidence type="ECO:0000256" key="5">
    <source>
        <dbReference type="ARBA" id="ARBA00022989"/>
    </source>
</evidence>
<evidence type="ECO:0000256" key="2">
    <source>
        <dbReference type="ARBA" id="ARBA00006679"/>
    </source>
</evidence>
<accession>A0A8J7FDZ0</accession>
<protein>
    <submittedName>
        <fullName evidence="8">DoxX family protein</fullName>
    </submittedName>
</protein>
<evidence type="ECO:0000313" key="8">
    <source>
        <dbReference type="EMBL" id="MBE9398302.1"/>
    </source>
</evidence>
<feature type="transmembrane region" description="Helical" evidence="7">
    <location>
        <begin position="46"/>
        <end position="68"/>
    </location>
</feature>
<dbReference type="AlphaFoldDB" id="A0A8J7FDZ0"/>